<organism evidence="1 2">
    <name type="scientific">Hypoxylon rubiginosum</name>
    <dbReference type="NCBI Taxonomy" id="110542"/>
    <lineage>
        <taxon>Eukaryota</taxon>
        <taxon>Fungi</taxon>
        <taxon>Dikarya</taxon>
        <taxon>Ascomycota</taxon>
        <taxon>Pezizomycotina</taxon>
        <taxon>Sordariomycetes</taxon>
        <taxon>Xylariomycetidae</taxon>
        <taxon>Xylariales</taxon>
        <taxon>Hypoxylaceae</taxon>
        <taxon>Hypoxylon</taxon>
    </lineage>
</organism>
<evidence type="ECO:0000313" key="1">
    <source>
        <dbReference type="EMBL" id="KAI4867302.1"/>
    </source>
</evidence>
<name>A0ACB9Z7L8_9PEZI</name>
<reference evidence="1 2" key="1">
    <citation type="journal article" date="2022" name="New Phytol.">
        <title>Ecological generalism drives hyperdiversity of secondary metabolite gene clusters in xylarialean endophytes.</title>
        <authorList>
            <person name="Franco M.E.E."/>
            <person name="Wisecaver J.H."/>
            <person name="Arnold A.E."/>
            <person name="Ju Y.M."/>
            <person name="Slot J.C."/>
            <person name="Ahrendt S."/>
            <person name="Moore L.P."/>
            <person name="Eastman K.E."/>
            <person name="Scott K."/>
            <person name="Konkel Z."/>
            <person name="Mondo S.J."/>
            <person name="Kuo A."/>
            <person name="Hayes R.D."/>
            <person name="Haridas S."/>
            <person name="Andreopoulos B."/>
            <person name="Riley R."/>
            <person name="LaButti K."/>
            <person name="Pangilinan J."/>
            <person name="Lipzen A."/>
            <person name="Amirebrahimi M."/>
            <person name="Yan J."/>
            <person name="Adam C."/>
            <person name="Keymanesh K."/>
            <person name="Ng V."/>
            <person name="Louie K."/>
            <person name="Northen T."/>
            <person name="Drula E."/>
            <person name="Henrissat B."/>
            <person name="Hsieh H.M."/>
            <person name="Youens-Clark K."/>
            <person name="Lutzoni F."/>
            <person name="Miadlikowska J."/>
            <person name="Eastwood D.C."/>
            <person name="Hamelin R.C."/>
            <person name="Grigoriev I.V."/>
            <person name="U'Ren J.M."/>
        </authorList>
    </citation>
    <scope>NUCLEOTIDE SEQUENCE [LARGE SCALE GENOMIC DNA]</scope>
    <source>
        <strain evidence="1 2">CBS 119005</strain>
    </source>
</reference>
<keyword evidence="2" id="KW-1185">Reference proteome</keyword>
<evidence type="ECO:0000313" key="2">
    <source>
        <dbReference type="Proteomes" id="UP001497700"/>
    </source>
</evidence>
<gene>
    <name evidence="1" type="ORF">F4820DRAFT_215578</name>
</gene>
<dbReference type="EMBL" id="MU393449">
    <property type="protein sequence ID" value="KAI4867302.1"/>
    <property type="molecule type" value="Genomic_DNA"/>
</dbReference>
<comment type="caution">
    <text evidence="1">The sequence shown here is derived from an EMBL/GenBank/DDBJ whole genome shotgun (WGS) entry which is preliminary data.</text>
</comment>
<protein>
    <submittedName>
        <fullName evidence="1">Uncharacterized protein</fullName>
    </submittedName>
</protein>
<sequence>MQLRWLLGSLSLAGVSLAAASDPLGEWTVSDVHRTKSADNTICDWHFAVTDSSPATYTNSSSTSGAASSTFVCEFNVTTPSGQDCGASSFSSYPCSGNGQYTINGGHSTEGFVVITLVNPASETQAFFGFLDSDLDAPSDIQEQTKPVYHEFPPVKANRIKARQSEGGEGTPAGNWTVEDMFRAVDVEKHTVTVGFRILDGTPDGSRCMLLLTPPESADMETWEWYNKKCEESGYYASWGYQAAQDAGVMTLVNPDRNSEAFFGFADISSGAYLGDAGPNPVKSCNC</sequence>
<dbReference type="Proteomes" id="UP001497700">
    <property type="component" value="Unassembled WGS sequence"/>
</dbReference>
<accession>A0ACB9Z7L8</accession>
<proteinExistence type="predicted"/>